<proteinExistence type="predicted"/>
<dbReference type="STRING" id="137591.AO080_05885"/>
<dbReference type="RefSeq" id="WP_043711491.1">
    <property type="nucleotide sequence ID" value="NZ_JALOCT010000005.1"/>
</dbReference>
<dbReference type="PATRIC" id="fig|137591.25.peg.1280"/>
<dbReference type="PANTHER" id="PTHR12526">
    <property type="entry name" value="GLYCOSYLTRANSFERASE"/>
    <property type="match status" value="1"/>
</dbReference>
<evidence type="ECO:0000313" key="5">
    <source>
        <dbReference type="Proteomes" id="UP000032287"/>
    </source>
</evidence>
<name>A0A0D1LIJ8_9LACO</name>
<dbReference type="InterPro" id="IPR001296">
    <property type="entry name" value="Glyco_trans_1"/>
</dbReference>
<dbReference type="SUPFAM" id="SSF53756">
    <property type="entry name" value="UDP-Glycosyltransferase/glycogen phosphorylase"/>
    <property type="match status" value="1"/>
</dbReference>
<evidence type="ECO:0000256" key="1">
    <source>
        <dbReference type="ARBA" id="ARBA00022676"/>
    </source>
</evidence>
<protein>
    <submittedName>
        <fullName evidence="4">TagE_2 protein</fullName>
        <ecNumber evidence="4">2.4.1.52</ecNumber>
    </submittedName>
</protein>
<dbReference type="Gene3D" id="3.40.50.2000">
    <property type="entry name" value="Glycogen Phosphorylase B"/>
    <property type="match status" value="3"/>
</dbReference>
<accession>A0A0D1LIJ8</accession>
<dbReference type="EC" id="2.4.1.52" evidence="4"/>
<comment type="caution">
    <text evidence="4">The sequence shown here is derived from an EMBL/GenBank/DDBJ whole genome shotgun (WGS) entry which is preliminary data.</text>
</comment>
<organism evidence="4 5">
    <name type="scientific">Weissella cibaria</name>
    <dbReference type="NCBI Taxonomy" id="137591"/>
    <lineage>
        <taxon>Bacteria</taxon>
        <taxon>Bacillati</taxon>
        <taxon>Bacillota</taxon>
        <taxon>Bacilli</taxon>
        <taxon>Lactobacillales</taxon>
        <taxon>Lactobacillaceae</taxon>
        <taxon>Weissella</taxon>
    </lineage>
</organism>
<evidence type="ECO:0000313" key="4">
    <source>
        <dbReference type="EMBL" id="KIU20265.1"/>
    </source>
</evidence>
<evidence type="ECO:0000259" key="3">
    <source>
        <dbReference type="Pfam" id="PF00534"/>
    </source>
</evidence>
<dbReference type="Pfam" id="PF00534">
    <property type="entry name" value="Glycos_transf_1"/>
    <property type="match status" value="1"/>
</dbReference>
<dbReference type="AlphaFoldDB" id="A0A0D1LIJ8"/>
<dbReference type="Proteomes" id="UP000032287">
    <property type="component" value="Unassembled WGS sequence"/>
</dbReference>
<keyword evidence="2 4" id="KW-0808">Transferase</keyword>
<keyword evidence="5" id="KW-1185">Reference proteome</keyword>
<sequence length="453" mass="51008">MQHLFLMEFFGRGQSGRSYAVTERVRVFKALQKNVRLVTFDYNPQYNDIWQAVAPDLEATHLNMMAYYQGDAIAGGVRVERLHDHQQVTVVDRVFNQSDRLVGEIYYGLDNKTVSRRVAILYNADGSDRIRLLYQQNKVAQVHFWQAGQLQVMSFTALVRQFLQEITAQEPSIIYADVLEEEMTQAYLGVSNAVAKVAYIHADHHVGQHQILVGFRNLLRSRQFDWIVTGTHNQAIDVQTEWQCRTADIAPASINVPQSVTALADRRAMSVVVVTRFDRIKRVEDMIAAVVQAHQQNRDINLQLYGTITDQAYYTQLQKQVTDAHASNYITFNGATTDAVATFQTGQLTVFTSRTEGFGRTLLEALAAGTPVVSYDIDYGPRALIGKGGKLVSDGRVDLLANALVMGLADRHWREQASEAARQQATQYDAPHITARWADLIAELEHCDENNAD</sequence>
<gene>
    <name evidence="4" type="primary">tagE_2</name>
    <name evidence="4" type="ORF">QX99_01309</name>
</gene>
<evidence type="ECO:0000256" key="2">
    <source>
        <dbReference type="ARBA" id="ARBA00022679"/>
    </source>
</evidence>
<dbReference type="eggNOG" id="COG0438">
    <property type="taxonomic scope" value="Bacteria"/>
</dbReference>
<dbReference type="PANTHER" id="PTHR12526:SF629">
    <property type="entry name" value="TEICHURONIC ACID BIOSYNTHESIS GLYCOSYLTRANSFERASE TUAH-RELATED"/>
    <property type="match status" value="1"/>
</dbReference>
<reference evidence="4 5" key="1">
    <citation type="journal article" date="2015" name="Microbiology (Mosc.)">
        <title>Genomics of the Weissella cibaria species with an examination of its metabolic traits.</title>
        <authorList>
            <person name="Lynch K.M."/>
            <person name="Lucid A."/>
            <person name="Arendt E.K."/>
            <person name="Sleator R.D."/>
            <person name="Lucey B."/>
            <person name="Coffey A."/>
        </authorList>
    </citation>
    <scope>NUCLEOTIDE SEQUENCE [LARGE SCALE GENOMIC DNA]</scope>
    <source>
        <strain evidence="4 5">MG1</strain>
    </source>
</reference>
<dbReference type="GO" id="GO:0047265">
    <property type="term" value="F:poly(glycerol-phosphate) alpha-glucosyltransferase activity"/>
    <property type="evidence" value="ECO:0007669"/>
    <property type="project" value="UniProtKB-EC"/>
</dbReference>
<keyword evidence="1 4" id="KW-0328">Glycosyltransferase</keyword>
<feature type="domain" description="Glycosyl transferase family 1" evidence="3">
    <location>
        <begin position="271"/>
        <end position="423"/>
    </location>
</feature>
<dbReference type="EMBL" id="JWHU01000023">
    <property type="protein sequence ID" value="KIU20265.1"/>
    <property type="molecule type" value="Genomic_DNA"/>
</dbReference>